<dbReference type="SUPFAM" id="SSF56059">
    <property type="entry name" value="Glutathione synthetase ATP-binding domain-like"/>
    <property type="match status" value="1"/>
</dbReference>
<feature type="domain" description="Prokaryotic glutathione synthetase ATP-binding" evidence="1">
    <location>
        <begin position="158"/>
        <end position="243"/>
    </location>
</feature>
<dbReference type="Gene3D" id="3.30.470.20">
    <property type="entry name" value="ATP-grasp fold, B domain"/>
    <property type="match status" value="1"/>
</dbReference>
<dbReference type="PATRIC" id="fig|359131.3.peg.2868"/>
<dbReference type="GO" id="GO:0004363">
    <property type="term" value="F:glutathione synthase activity"/>
    <property type="evidence" value="ECO:0007669"/>
    <property type="project" value="InterPro"/>
</dbReference>
<dbReference type="AlphaFoldDB" id="A0A0F2T659"/>
<dbReference type="GO" id="GO:0005524">
    <property type="term" value="F:ATP binding"/>
    <property type="evidence" value="ECO:0007669"/>
    <property type="project" value="InterPro"/>
</dbReference>
<evidence type="ECO:0000313" key="2">
    <source>
        <dbReference type="EMBL" id="KJS57825.1"/>
    </source>
</evidence>
<dbReference type="InterPro" id="IPR013815">
    <property type="entry name" value="ATP_grasp_subdomain_1"/>
</dbReference>
<name>A0A0F2T659_STRR3</name>
<dbReference type="RefSeq" id="WP_045705740.1">
    <property type="nucleotide sequence ID" value="NZ_JZKH01000207.1"/>
</dbReference>
<gene>
    <name evidence="2" type="ORF">VM95_37245</name>
</gene>
<dbReference type="OrthoDB" id="4010908at2"/>
<dbReference type="InterPro" id="IPR004218">
    <property type="entry name" value="GSHS_ATP-bd"/>
</dbReference>
<dbReference type="Proteomes" id="UP000033699">
    <property type="component" value="Unassembled WGS sequence"/>
</dbReference>
<dbReference type="EMBL" id="JZKH01000207">
    <property type="protein sequence ID" value="KJS57825.1"/>
    <property type="molecule type" value="Genomic_DNA"/>
</dbReference>
<dbReference type="GO" id="GO:0005737">
    <property type="term" value="C:cytoplasm"/>
    <property type="evidence" value="ECO:0007669"/>
    <property type="project" value="TreeGrafter"/>
</dbReference>
<evidence type="ECO:0000259" key="1">
    <source>
        <dbReference type="Pfam" id="PF02955"/>
    </source>
</evidence>
<dbReference type="PANTHER" id="PTHR21621:SF0">
    <property type="entry name" value="BETA-CITRYLGLUTAMATE SYNTHASE B-RELATED"/>
    <property type="match status" value="1"/>
</dbReference>
<evidence type="ECO:0000313" key="3">
    <source>
        <dbReference type="Proteomes" id="UP000033699"/>
    </source>
</evidence>
<dbReference type="Pfam" id="PF02955">
    <property type="entry name" value="GSH-S_ATP"/>
    <property type="match status" value="1"/>
</dbReference>
<dbReference type="Gene3D" id="3.30.1490.20">
    <property type="entry name" value="ATP-grasp fold, A domain"/>
    <property type="match status" value="1"/>
</dbReference>
<protein>
    <recommendedName>
        <fullName evidence="1">Prokaryotic glutathione synthetase ATP-binding domain-containing protein</fullName>
    </recommendedName>
</protein>
<accession>A0A0F2T659</accession>
<comment type="caution">
    <text evidence="2">The sequence shown here is derived from an EMBL/GenBank/DDBJ whole genome shotgun (WGS) entry which is preliminary data.</text>
</comment>
<dbReference type="GO" id="GO:0009432">
    <property type="term" value="P:SOS response"/>
    <property type="evidence" value="ECO:0007669"/>
    <property type="project" value="TreeGrafter"/>
</dbReference>
<proteinExistence type="predicted"/>
<organism evidence="2 3">
    <name type="scientific">Streptomyces rubellomurinus (strain ATCC 31215)</name>
    <dbReference type="NCBI Taxonomy" id="359131"/>
    <lineage>
        <taxon>Bacteria</taxon>
        <taxon>Bacillati</taxon>
        <taxon>Actinomycetota</taxon>
        <taxon>Actinomycetes</taxon>
        <taxon>Kitasatosporales</taxon>
        <taxon>Streptomycetaceae</taxon>
        <taxon>Streptomyces</taxon>
    </lineage>
</organism>
<feature type="non-terminal residue" evidence="2">
    <location>
        <position position="256"/>
    </location>
</feature>
<dbReference type="PANTHER" id="PTHR21621">
    <property type="entry name" value="RIBOSOMAL PROTEIN S6 MODIFICATION PROTEIN"/>
    <property type="match status" value="1"/>
</dbReference>
<sequence>MTGLITWIYPSEDYDPADIDAFETGITERYRKLAHPRGFDFRVIPAADLVPLCLERPQLLHHGEDLLATPQSYIVEDASSHPQGAQALRAIYRTLHTAGAVLLNRAFTAPDYLERDKLALIQHAATVGVPTIPTIALPPGRHARRAVPLVRRALGEGPYIVKPRELSMGVGVLRVDTDQQLEAAVDLAAQSATGYLVQPLLDHSGDMRVYLADGRVVTSLTRRPRPGGYLANLSQGGSAEANDDHHLVADHCRRIA</sequence>
<dbReference type="GO" id="GO:0018169">
    <property type="term" value="F:ribosomal S6-glutamic acid ligase activity"/>
    <property type="evidence" value="ECO:0007669"/>
    <property type="project" value="TreeGrafter"/>
</dbReference>
<reference evidence="2 3" key="1">
    <citation type="submission" date="2015-02" db="EMBL/GenBank/DDBJ databases">
        <authorList>
            <person name="Ju K.-S."/>
            <person name="Doroghazi J.R."/>
            <person name="Metcalf W."/>
        </authorList>
    </citation>
    <scope>NUCLEOTIDE SEQUENCE [LARGE SCALE GENOMIC DNA]</scope>
    <source>
        <strain evidence="2 3">ATCC 31215</strain>
    </source>
</reference>
<keyword evidence="3" id="KW-1185">Reference proteome</keyword>